<dbReference type="SFLD" id="SFLDS00019">
    <property type="entry name" value="Glutathione_Transferase_(cytos"/>
    <property type="match status" value="1"/>
</dbReference>
<accession>A0A7C3PLE5</accession>
<comment type="caution">
    <text evidence="3">The sequence shown here is derived from an EMBL/GenBank/DDBJ whole genome shotgun (WGS) entry which is preliminary data.</text>
</comment>
<dbReference type="AlphaFoldDB" id="A0A7C3PLE5"/>
<dbReference type="Pfam" id="PF00043">
    <property type="entry name" value="GST_C"/>
    <property type="match status" value="1"/>
</dbReference>
<dbReference type="PROSITE" id="PS50404">
    <property type="entry name" value="GST_NTER"/>
    <property type="match status" value="1"/>
</dbReference>
<dbReference type="EMBL" id="DSRU01000344">
    <property type="protein sequence ID" value="HFN00817.1"/>
    <property type="molecule type" value="Genomic_DNA"/>
</dbReference>
<dbReference type="InterPro" id="IPR004045">
    <property type="entry name" value="Glutathione_S-Trfase_N"/>
</dbReference>
<evidence type="ECO:0000313" key="3">
    <source>
        <dbReference type="EMBL" id="HFN00817.1"/>
    </source>
</evidence>
<sequence length="218" mass="24493">MLKLYGNRISVNVRRVWIALLEKQIPFEFVTVQLDGDQLTPEFSEVNRLQRVPVLEDEGFRVVESIAILDYLEATHPEPALMPTDAKAIAMVRMAEIVGITELQPAFVPLTRQLVGLEESGDRIEIARQQVTKSLQFYEHLLGGRSYFGGATFTLADIVAGTLIPSATMFGFDLAAYPGLAAWVERLNQRDSWQQTTPQAAEIQVAIPNIKRILERRL</sequence>
<dbReference type="PANTHER" id="PTHR42673">
    <property type="entry name" value="MALEYLACETOACETATE ISOMERASE"/>
    <property type="match status" value="1"/>
</dbReference>
<dbReference type="Pfam" id="PF13417">
    <property type="entry name" value="GST_N_3"/>
    <property type="match status" value="1"/>
</dbReference>
<dbReference type="GO" id="GO:0006749">
    <property type="term" value="P:glutathione metabolic process"/>
    <property type="evidence" value="ECO:0007669"/>
    <property type="project" value="TreeGrafter"/>
</dbReference>
<dbReference type="Gene3D" id="1.20.1050.10">
    <property type="match status" value="1"/>
</dbReference>
<dbReference type="InterPro" id="IPR004046">
    <property type="entry name" value="GST_C"/>
</dbReference>
<protein>
    <submittedName>
        <fullName evidence="3">Glutathione S-transferase family protein</fullName>
    </submittedName>
</protein>
<dbReference type="SFLD" id="SFLDG00358">
    <property type="entry name" value="Main_(cytGST)"/>
    <property type="match status" value="1"/>
</dbReference>
<proteinExistence type="predicted"/>
<name>A0A7C3PLE5_9CYAN</name>
<dbReference type="SUPFAM" id="SSF47616">
    <property type="entry name" value="GST C-terminal domain-like"/>
    <property type="match status" value="1"/>
</dbReference>
<dbReference type="InterPro" id="IPR036282">
    <property type="entry name" value="Glutathione-S-Trfase_C_sf"/>
</dbReference>
<feature type="domain" description="GST C-terminal" evidence="2">
    <location>
        <begin position="85"/>
        <end position="207"/>
    </location>
</feature>
<keyword evidence="3" id="KW-0808">Transferase</keyword>
<dbReference type="InterPro" id="IPR036249">
    <property type="entry name" value="Thioredoxin-like_sf"/>
</dbReference>
<gene>
    <name evidence="3" type="ORF">ENR64_24295</name>
</gene>
<dbReference type="GO" id="GO:0016034">
    <property type="term" value="F:maleylacetoacetate isomerase activity"/>
    <property type="evidence" value="ECO:0007669"/>
    <property type="project" value="TreeGrafter"/>
</dbReference>
<dbReference type="GO" id="GO:0006559">
    <property type="term" value="P:L-phenylalanine catabolic process"/>
    <property type="evidence" value="ECO:0007669"/>
    <property type="project" value="TreeGrafter"/>
</dbReference>
<feature type="domain" description="GST N-terminal" evidence="1">
    <location>
        <begin position="1"/>
        <end position="80"/>
    </location>
</feature>
<dbReference type="InterPro" id="IPR040079">
    <property type="entry name" value="Glutathione_S-Trfase"/>
</dbReference>
<dbReference type="SUPFAM" id="SSF52833">
    <property type="entry name" value="Thioredoxin-like"/>
    <property type="match status" value="1"/>
</dbReference>
<organism evidence="3">
    <name type="scientific">Oscillatoriales cyanobacterium SpSt-418</name>
    <dbReference type="NCBI Taxonomy" id="2282169"/>
    <lineage>
        <taxon>Bacteria</taxon>
        <taxon>Bacillati</taxon>
        <taxon>Cyanobacteriota</taxon>
        <taxon>Cyanophyceae</taxon>
        <taxon>Oscillatoriophycideae</taxon>
        <taxon>Oscillatoriales</taxon>
    </lineage>
</organism>
<dbReference type="GO" id="GO:0004364">
    <property type="term" value="F:glutathione transferase activity"/>
    <property type="evidence" value="ECO:0007669"/>
    <property type="project" value="TreeGrafter"/>
</dbReference>
<reference evidence="3" key="1">
    <citation type="journal article" date="2020" name="mSystems">
        <title>Genome- and Community-Level Interaction Insights into Carbon Utilization and Element Cycling Functions of Hydrothermarchaeota in Hydrothermal Sediment.</title>
        <authorList>
            <person name="Zhou Z."/>
            <person name="Liu Y."/>
            <person name="Xu W."/>
            <person name="Pan J."/>
            <person name="Luo Z.H."/>
            <person name="Li M."/>
        </authorList>
    </citation>
    <scope>NUCLEOTIDE SEQUENCE [LARGE SCALE GENOMIC DNA]</scope>
    <source>
        <strain evidence="3">SpSt-418</strain>
    </source>
</reference>
<dbReference type="Gene3D" id="3.40.30.10">
    <property type="entry name" value="Glutaredoxin"/>
    <property type="match status" value="1"/>
</dbReference>
<evidence type="ECO:0000259" key="1">
    <source>
        <dbReference type="PROSITE" id="PS50404"/>
    </source>
</evidence>
<dbReference type="PROSITE" id="PS50405">
    <property type="entry name" value="GST_CTER"/>
    <property type="match status" value="1"/>
</dbReference>
<evidence type="ECO:0000259" key="2">
    <source>
        <dbReference type="PROSITE" id="PS50405"/>
    </source>
</evidence>
<dbReference type="PANTHER" id="PTHR42673:SF4">
    <property type="entry name" value="MALEYLACETOACETATE ISOMERASE"/>
    <property type="match status" value="1"/>
</dbReference>
<dbReference type="InterPro" id="IPR010987">
    <property type="entry name" value="Glutathione-S-Trfase_C-like"/>
</dbReference>